<dbReference type="InterPro" id="IPR000719">
    <property type="entry name" value="Prot_kinase_dom"/>
</dbReference>
<feature type="signal peptide" evidence="2">
    <location>
        <begin position="1"/>
        <end position="19"/>
    </location>
</feature>
<organism evidence="4">
    <name type="scientific">Chromera velia CCMP2878</name>
    <dbReference type="NCBI Taxonomy" id="1169474"/>
    <lineage>
        <taxon>Eukaryota</taxon>
        <taxon>Sar</taxon>
        <taxon>Alveolata</taxon>
        <taxon>Colpodellida</taxon>
        <taxon>Chromeraceae</taxon>
        <taxon>Chromera</taxon>
    </lineage>
</organism>
<dbReference type="VEuPathDB" id="CryptoDB:Cvel_6036"/>
<keyword evidence="2" id="KW-0732">Signal</keyword>
<feature type="compositionally biased region" description="Low complexity" evidence="1">
    <location>
        <begin position="503"/>
        <end position="516"/>
    </location>
</feature>
<dbReference type="AlphaFoldDB" id="A0A0G4H9T3"/>
<dbReference type="SUPFAM" id="SSF56112">
    <property type="entry name" value="Protein kinase-like (PK-like)"/>
    <property type="match status" value="1"/>
</dbReference>
<feature type="chain" id="PRO_5005191293" description="Protein kinase domain-containing protein" evidence="2">
    <location>
        <begin position="20"/>
        <end position="635"/>
    </location>
</feature>
<evidence type="ECO:0000313" key="4">
    <source>
        <dbReference type="EMBL" id="CEM40729.1"/>
    </source>
</evidence>
<feature type="region of interest" description="Disordered" evidence="1">
    <location>
        <begin position="481"/>
        <end position="532"/>
    </location>
</feature>
<feature type="domain" description="Protein kinase" evidence="3">
    <location>
        <begin position="102"/>
        <end position="432"/>
    </location>
</feature>
<evidence type="ECO:0000256" key="2">
    <source>
        <dbReference type="SAM" id="SignalP"/>
    </source>
</evidence>
<evidence type="ECO:0000256" key="1">
    <source>
        <dbReference type="SAM" id="MobiDB-lite"/>
    </source>
</evidence>
<dbReference type="EMBL" id="CDMZ01002094">
    <property type="protein sequence ID" value="CEM40729.1"/>
    <property type="molecule type" value="Genomic_DNA"/>
</dbReference>
<reference evidence="4" key="1">
    <citation type="submission" date="2014-11" db="EMBL/GenBank/DDBJ databases">
        <authorList>
            <person name="Otto D Thomas"/>
            <person name="Naeem Raeece"/>
        </authorList>
    </citation>
    <scope>NUCLEOTIDE SEQUENCE</scope>
</reference>
<protein>
    <recommendedName>
        <fullName evidence="3">Protein kinase domain-containing protein</fullName>
    </recommendedName>
</protein>
<feature type="compositionally biased region" description="Acidic residues" evidence="1">
    <location>
        <begin position="482"/>
        <end position="491"/>
    </location>
</feature>
<dbReference type="GO" id="GO:0005524">
    <property type="term" value="F:ATP binding"/>
    <property type="evidence" value="ECO:0007669"/>
    <property type="project" value="InterPro"/>
</dbReference>
<accession>A0A0G4H9T3</accession>
<evidence type="ECO:0000259" key="3">
    <source>
        <dbReference type="PROSITE" id="PS50011"/>
    </source>
</evidence>
<proteinExistence type="predicted"/>
<sequence>MPTLSAFVCLSLGVVFSTATHNRYSSLSNGLWPSPVQPMHARMPEAFMQKSSDDAEELQVGFVAFNPSTLQAGQDLTINCDSGLTDNNLCKVNNLGVNSVTVKVGNQLGEGAEGFVFDCTLKTDVGQTYGGTTWVLKIPNSGKNNLNNIAVKGPAKEANILFTLNNLGVTGVPQGLIFDNKNHGAMLVEKLTMAKGGNELKIGGSYVGTGEVMQKWILSCFDALFSMHNEGYAHNDVRYDNIAMRDDGTCVLIDMGRAHRVSADDFVAAKGHGNLPNGALYFNSEYTMCPEFKTPVAGKPTSLFFRNDVYALLEESEAWDARIGAERKFGKRCNNPFVYQYSALTNMWKCADGNHNLMNKQGAQNRMDSYHYMAGYDRVLSDTKKDITCDCASCAQLIWAKGLAESVEDRGTYVTALATRRAIAECDPDDFLTDPPQNPRAEVLSNQEPAAKQAFDLKGFQTQLEVYDILNVDNLWLNHEDDPIDEDEGDTPDDRIFGKKKQLQSSQSQQNNQLLSDDTHTGDDIQINGTVDPPEAAVNCATMCSRLLDTWKNGGTARAFCATFQTLANRIQCQRTKTGMRRHTYRWDADTSTIRTDMAFGCTRKNSKKRATGWANDATKYNALETKVCADACPN</sequence>
<dbReference type="InterPro" id="IPR011009">
    <property type="entry name" value="Kinase-like_dom_sf"/>
</dbReference>
<dbReference type="GO" id="GO:0004672">
    <property type="term" value="F:protein kinase activity"/>
    <property type="evidence" value="ECO:0007669"/>
    <property type="project" value="InterPro"/>
</dbReference>
<dbReference type="PROSITE" id="PS50011">
    <property type="entry name" value="PROTEIN_KINASE_DOM"/>
    <property type="match status" value="1"/>
</dbReference>
<gene>
    <name evidence="4" type="ORF">Cvel_6036</name>
</gene>
<name>A0A0G4H9T3_9ALVE</name>
<dbReference type="Gene3D" id="1.10.510.10">
    <property type="entry name" value="Transferase(Phosphotransferase) domain 1"/>
    <property type="match status" value="1"/>
</dbReference>